<dbReference type="FunCoup" id="A0A165CJL4">
    <property type="interactions" value="525"/>
</dbReference>
<dbReference type="Gene3D" id="1.10.245.10">
    <property type="entry name" value="SWIB/MDM2 domain"/>
    <property type="match status" value="1"/>
</dbReference>
<dbReference type="Proteomes" id="UP000076842">
    <property type="component" value="Unassembled WGS sequence"/>
</dbReference>
<evidence type="ECO:0000259" key="1">
    <source>
        <dbReference type="PROSITE" id="PS51925"/>
    </source>
</evidence>
<sequence length="379" mass="43177">VEESKLYQELLEMERKLDWVIARKRLDLQDASNKPGKTTRTLRVFLSTTVSNQTWQIADPDSLGQDTDFTSLSPPAWTLRIEGRLLDPPSRHAARGSKKFTHYLRSLVVELDRDASFTEGNIVEWHRQAQPQGPEAEQDGFEIKRLGDSTVKCKIILDIAHSPPRHKVSPELAAVIGIQEGNLQSIQNMFWTYIRQNGLQEKGDRRKIRPDAALKPLITQAMGPRDNFMFHEIPTFINMYLAPADPVVIPYIVRMDSSTVGELKAFDIEIDIDDFASRSRVRDVITALSPETAQQIAQLDDEISLSVVSVRNSKVKRDFLESFARDPAHFIERWLASQARDLETVMGHENGMRGDLRRSDNFQLPWVEEAVVVHEGIRV</sequence>
<dbReference type="PROSITE" id="PS51925">
    <property type="entry name" value="SWIB_MDM2"/>
    <property type="match status" value="1"/>
</dbReference>
<feature type="domain" description="DM2" evidence="1">
    <location>
        <begin position="161"/>
        <end position="243"/>
    </location>
</feature>
<dbReference type="InterPro" id="IPR003121">
    <property type="entry name" value="SWIB_MDM2_domain"/>
</dbReference>
<dbReference type="STRING" id="1353952.A0A165CJL4"/>
<accession>A0A165CJL4</accession>
<feature type="non-terminal residue" evidence="2">
    <location>
        <position position="379"/>
    </location>
</feature>
<dbReference type="OrthoDB" id="10263741at2759"/>
<dbReference type="PANTHER" id="PTHR13844">
    <property type="entry name" value="SWI/SNF-RELATED MATRIX-ASSOCIATED ACTIN-DEPENDENT REGULATOR OF CHROMATIN SUBFAMILY D"/>
    <property type="match status" value="1"/>
</dbReference>
<keyword evidence="3" id="KW-1185">Reference proteome</keyword>
<dbReference type="AlphaFoldDB" id="A0A165CJL4"/>
<dbReference type="InterPro" id="IPR019835">
    <property type="entry name" value="SWIB_domain"/>
</dbReference>
<dbReference type="CDD" id="cd10568">
    <property type="entry name" value="SWIB_like"/>
    <property type="match status" value="1"/>
</dbReference>
<evidence type="ECO:0000313" key="2">
    <source>
        <dbReference type="EMBL" id="KZT50911.1"/>
    </source>
</evidence>
<dbReference type="InParanoid" id="A0A165CJL4"/>
<protein>
    <submittedName>
        <fullName evidence="2">SWI/SNF complex protein</fullName>
    </submittedName>
</protein>
<reference evidence="2 3" key="1">
    <citation type="journal article" date="2016" name="Mol. Biol. Evol.">
        <title>Comparative Genomics of Early-Diverging Mushroom-Forming Fungi Provides Insights into the Origins of Lignocellulose Decay Capabilities.</title>
        <authorList>
            <person name="Nagy L.G."/>
            <person name="Riley R."/>
            <person name="Tritt A."/>
            <person name="Adam C."/>
            <person name="Daum C."/>
            <person name="Floudas D."/>
            <person name="Sun H."/>
            <person name="Yadav J.S."/>
            <person name="Pangilinan J."/>
            <person name="Larsson K.H."/>
            <person name="Matsuura K."/>
            <person name="Barry K."/>
            <person name="Labutti K."/>
            <person name="Kuo R."/>
            <person name="Ohm R.A."/>
            <person name="Bhattacharya S.S."/>
            <person name="Shirouzu T."/>
            <person name="Yoshinaga Y."/>
            <person name="Martin F.M."/>
            <person name="Grigoriev I.V."/>
            <person name="Hibbett D.S."/>
        </authorList>
    </citation>
    <scope>NUCLEOTIDE SEQUENCE [LARGE SCALE GENOMIC DNA]</scope>
    <source>
        <strain evidence="2 3">HHB12733</strain>
    </source>
</reference>
<organism evidence="2 3">
    <name type="scientific">Calocera cornea HHB12733</name>
    <dbReference type="NCBI Taxonomy" id="1353952"/>
    <lineage>
        <taxon>Eukaryota</taxon>
        <taxon>Fungi</taxon>
        <taxon>Dikarya</taxon>
        <taxon>Basidiomycota</taxon>
        <taxon>Agaricomycotina</taxon>
        <taxon>Dacrymycetes</taxon>
        <taxon>Dacrymycetales</taxon>
        <taxon>Dacrymycetaceae</taxon>
        <taxon>Calocera</taxon>
    </lineage>
</organism>
<dbReference type="EMBL" id="KV424136">
    <property type="protein sequence ID" value="KZT50911.1"/>
    <property type="molecule type" value="Genomic_DNA"/>
</dbReference>
<feature type="non-terminal residue" evidence="2">
    <location>
        <position position="1"/>
    </location>
</feature>
<dbReference type="InterPro" id="IPR036885">
    <property type="entry name" value="SWIB_MDM2_dom_sf"/>
</dbReference>
<gene>
    <name evidence="2" type="ORF">CALCODRAFT_415063</name>
</gene>
<dbReference type="SMART" id="SM00151">
    <property type="entry name" value="SWIB"/>
    <property type="match status" value="1"/>
</dbReference>
<evidence type="ECO:0000313" key="3">
    <source>
        <dbReference type="Proteomes" id="UP000076842"/>
    </source>
</evidence>
<dbReference type="Pfam" id="PF02201">
    <property type="entry name" value="SWIB"/>
    <property type="match status" value="1"/>
</dbReference>
<proteinExistence type="predicted"/>
<dbReference type="SUPFAM" id="SSF47592">
    <property type="entry name" value="SWIB/MDM2 domain"/>
    <property type="match status" value="1"/>
</dbReference>
<name>A0A165CJL4_9BASI</name>